<gene>
    <name evidence="2" type="ORF">CB5_LOCUS6228</name>
</gene>
<dbReference type="AlphaFoldDB" id="A0A6V7NWW0"/>
<evidence type="ECO:0000256" key="1">
    <source>
        <dbReference type="SAM" id="MobiDB-lite"/>
    </source>
</evidence>
<dbReference type="EMBL" id="LR862142">
    <property type="protein sequence ID" value="CAD1823017.1"/>
    <property type="molecule type" value="Genomic_DNA"/>
</dbReference>
<feature type="region of interest" description="Disordered" evidence="1">
    <location>
        <begin position="212"/>
        <end position="314"/>
    </location>
</feature>
<sequence length="394" mass="44354">MVDKETRIMPVRTVRDQPSIVLVIGVRAVERNKILRPRNIGAYATVGKNMDTRRARHAQSYPIRARHCTSDSRPFTFRGCCWQRVRATDDLWTGCPKPQAFWKSNVDFRCVFQRSPPTERDFGSKFFRRCLTVNCVVAEPCWLVTRVVLRVQKQRVSDGGSDVEFDTSGNLDRNDYPTIIVSIGPFIGLVDAPAQSGDRFYVRTYPSFSIPNPTQIQLFPPPPRPSASPYRLQPPQGRSSTGPALPLLLLPEQGPARDLSRPLLPPRPTASNHHREEAAGGPHSPSFSFPRGTRASFAPPTIRRSSQGNPPPSRPCDLNCAAHQIYHHHLVRASFICAAHQIYHHHHHHLVRAAKETPLVHRSTTTLRQVPSFTPSKNMNQLIAGLCIKFQFVI</sequence>
<reference evidence="2" key="1">
    <citation type="submission" date="2020-07" db="EMBL/GenBank/DDBJ databases">
        <authorList>
            <person name="Lin J."/>
        </authorList>
    </citation>
    <scope>NUCLEOTIDE SEQUENCE</scope>
</reference>
<organism evidence="2">
    <name type="scientific">Ananas comosus var. bracteatus</name>
    <name type="common">red pineapple</name>
    <dbReference type="NCBI Taxonomy" id="296719"/>
    <lineage>
        <taxon>Eukaryota</taxon>
        <taxon>Viridiplantae</taxon>
        <taxon>Streptophyta</taxon>
        <taxon>Embryophyta</taxon>
        <taxon>Tracheophyta</taxon>
        <taxon>Spermatophyta</taxon>
        <taxon>Magnoliopsida</taxon>
        <taxon>Liliopsida</taxon>
        <taxon>Poales</taxon>
        <taxon>Bromeliaceae</taxon>
        <taxon>Bromelioideae</taxon>
        <taxon>Ananas</taxon>
    </lineage>
</organism>
<protein>
    <submittedName>
        <fullName evidence="2">Uncharacterized protein</fullName>
    </submittedName>
</protein>
<evidence type="ECO:0000313" key="2">
    <source>
        <dbReference type="EMBL" id="CAD1823017.1"/>
    </source>
</evidence>
<name>A0A6V7NWW0_ANACO</name>
<proteinExistence type="predicted"/>
<accession>A0A6V7NWW0</accession>